<feature type="domain" description="Yippee" evidence="5">
    <location>
        <begin position="18"/>
        <end position="95"/>
    </location>
</feature>
<dbReference type="PROSITE" id="PS51792">
    <property type="entry name" value="YIPPEE"/>
    <property type="match status" value="1"/>
</dbReference>
<evidence type="ECO:0000313" key="7">
    <source>
        <dbReference type="Proteomes" id="UP000636709"/>
    </source>
</evidence>
<gene>
    <name evidence="6" type="ORF">HU200_045340</name>
</gene>
<evidence type="ECO:0000256" key="4">
    <source>
        <dbReference type="RuleBase" id="RU110713"/>
    </source>
</evidence>
<dbReference type="AlphaFoldDB" id="A0A835B074"/>
<proteinExistence type="inferred from homology"/>
<dbReference type="PANTHER" id="PTHR13848">
    <property type="entry name" value="PROTEIN YIPPEE-LIKE CG15309-RELATED"/>
    <property type="match status" value="1"/>
</dbReference>
<dbReference type="Proteomes" id="UP000636709">
    <property type="component" value="Unassembled WGS sequence"/>
</dbReference>
<evidence type="ECO:0000259" key="5">
    <source>
        <dbReference type="PROSITE" id="PS51792"/>
    </source>
</evidence>
<comment type="similarity">
    <text evidence="1 4">Belongs to the yippee family.</text>
</comment>
<evidence type="ECO:0000256" key="2">
    <source>
        <dbReference type="ARBA" id="ARBA00022723"/>
    </source>
</evidence>
<comment type="caution">
    <text evidence="6">The sequence shown here is derived from an EMBL/GenBank/DDBJ whole genome shotgun (WGS) entry which is preliminary data.</text>
</comment>
<keyword evidence="3" id="KW-0862">Zinc</keyword>
<dbReference type="Pfam" id="PF03226">
    <property type="entry name" value="Yippee-Mis18"/>
    <property type="match status" value="1"/>
</dbReference>
<accession>A0A835B074</accession>
<organism evidence="6 7">
    <name type="scientific">Digitaria exilis</name>
    <dbReference type="NCBI Taxonomy" id="1010633"/>
    <lineage>
        <taxon>Eukaryota</taxon>
        <taxon>Viridiplantae</taxon>
        <taxon>Streptophyta</taxon>
        <taxon>Embryophyta</taxon>
        <taxon>Tracheophyta</taxon>
        <taxon>Spermatophyta</taxon>
        <taxon>Magnoliopsida</taxon>
        <taxon>Liliopsida</taxon>
        <taxon>Poales</taxon>
        <taxon>Poaceae</taxon>
        <taxon>PACMAD clade</taxon>
        <taxon>Panicoideae</taxon>
        <taxon>Panicodae</taxon>
        <taxon>Paniceae</taxon>
        <taxon>Anthephorinae</taxon>
        <taxon>Digitaria</taxon>
    </lineage>
</organism>
<keyword evidence="7" id="KW-1185">Reference proteome</keyword>
<sequence length="95" mass="10637">MANGTCPPILELDDARGNIYRCKHCRTDLALADDIISKGFLCHNGKAYLFDKVVNVSVGEREDRMMMTGMHTIADIFCVRCGVILGWKYVRIGVL</sequence>
<dbReference type="InterPro" id="IPR034751">
    <property type="entry name" value="Yippee"/>
</dbReference>
<evidence type="ECO:0000256" key="3">
    <source>
        <dbReference type="ARBA" id="ARBA00022833"/>
    </source>
</evidence>
<keyword evidence="2" id="KW-0479">Metal-binding</keyword>
<dbReference type="InterPro" id="IPR039058">
    <property type="entry name" value="Yippee_fam"/>
</dbReference>
<evidence type="ECO:0000256" key="1">
    <source>
        <dbReference type="ARBA" id="ARBA00005613"/>
    </source>
</evidence>
<dbReference type="InterPro" id="IPR004910">
    <property type="entry name" value="Yippee/Mis18/Cereblon"/>
</dbReference>
<evidence type="ECO:0000313" key="6">
    <source>
        <dbReference type="EMBL" id="KAF8681892.1"/>
    </source>
</evidence>
<dbReference type="OrthoDB" id="6407410at2759"/>
<dbReference type="GO" id="GO:0046872">
    <property type="term" value="F:metal ion binding"/>
    <property type="evidence" value="ECO:0007669"/>
    <property type="project" value="UniProtKB-KW"/>
</dbReference>
<name>A0A835B074_9POAL</name>
<dbReference type="EMBL" id="JACEFO010002109">
    <property type="protein sequence ID" value="KAF8681892.1"/>
    <property type="molecule type" value="Genomic_DNA"/>
</dbReference>
<reference evidence="6" key="1">
    <citation type="submission" date="2020-07" db="EMBL/GenBank/DDBJ databases">
        <title>Genome sequence and genetic diversity analysis of an under-domesticated orphan crop, white fonio (Digitaria exilis).</title>
        <authorList>
            <person name="Bennetzen J.L."/>
            <person name="Chen S."/>
            <person name="Ma X."/>
            <person name="Wang X."/>
            <person name="Yssel A.E.J."/>
            <person name="Chaluvadi S.R."/>
            <person name="Johnson M."/>
            <person name="Gangashetty P."/>
            <person name="Hamidou F."/>
            <person name="Sanogo M.D."/>
            <person name="Zwaenepoel A."/>
            <person name="Wallace J."/>
            <person name="Van De Peer Y."/>
            <person name="Van Deynze A."/>
        </authorList>
    </citation>
    <scope>NUCLEOTIDE SEQUENCE</scope>
    <source>
        <tissue evidence="6">Leaves</tissue>
    </source>
</reference>
<protein>
    <recommendedName>
        <fullName evidence="4">Protein yippee-like</fullName>
    </recommendedName>
</protein>